<evidence type="ECO:0000313" key="1">
    <source>
        <dbReference type="EMBL" id="KAH6944432.1"/>
    </source>
</evidence>
<reference evidence="1" key="1">
    <citation type="submission" date="2020-05" db="EMBL/GenBank/DDBJ databases">
        <title>Large-scale comparative analyses of tick genomes elucidate their genetic diversity and vector capacities.</title>
        <authorList>
            <person name="Jia N."/>
            <person name="Wang J."/>
            <person name="Shi W."/>
            <person name="Du L."/>
            <person name="Sun Y."/>
            <person name="Zhan W."/>
            <person name="Jiang J."/>
            <person name="Wang Q."/>
            <person name="Zhang B."/>
            <person name="Ji P."/>
            <person name="Sakyi L.B."/>
            <person name="Cui X."/>
            <person name="Yuan T."/>
            <person name="Jiang B."/>
            <person name="Yang W."/>
            <person name="Lam T.T.-Y."/>
            <person name="Chang Q."/>
            <person name="Ding S."/>
            <person name="Wang X."/>
            <person name="Zhu J."/>
            <person name="Ruan X."/>
            <person name="Zhao L."/>
            <person name="Wei J."/>
            <person name="Que T."/>
            <person name="Du C."/>
            <person name="Cheng J."/>
            <person name="Dai P."/>
            <person name="Han X."/>
            <person name="Huang E."/>
            <person name="Gao Y."/>
            <person name="Liu J."/>
            <person name="Shao H."/>
            <person name="Ye R."/>
            <person name="Li L."/>
            <person name="Wei W."/>
            <person name="Wang X."/>
            <person name="Wang C."/>
            <person name="Yang T."/>
            <person name="Huo Q."/>
            <person name="Li W."/>
            <person name="Guo W."/>
            <person name="Chen H."/>
            <person name="Zhou L."/>
            <person name="Ni X."/>
            <person name="Tian J."/>
            <person name="Zhou Y."/>
            <person name="Sheng Y."/>
            <person name="Liu T."/>
            <person name="Pan Y."/>
            <person name="Xia L."/>
            <person name="Li J."/>
            <person name="Zhao F."/>
            <person name="Cao W."/>
        </authorList>
    </citation>
    <scope>NUCLEOTIDE SEQUENCE</scope>
    <source>
        <strain evidence="1">Hyas-2018</strain>
    </source>
</reference>
<keyword evidence="2" id="KW-1185">Reference proteome</keyword>
<dbReference type="EMBL" id="CM023481">
    <property type="protein sequence ID" value="KAH6944432.1"/>
    <property type="molecule type" value="Genomic_DNA"/>
</dbReference>
<protein>
    <submittedName>
        <fullName evidence="1">Uncharacterized protein</fullName>
    </submittedName>
</protein>
<gene>
    <name evidence="1" type="ORF">HPB50_003104</name>
</gene>
<proteinExistence type="predicted"/>
<evidence type="ECO:0000313" key="2">
    <source>
        <dbReference type="Proteomes" id="UP000821845"/>
    </source>
</evidence>
<accession>A0ACB7TAA9</accession>
<name>A0ACB7TAA9_HYAAI</name>
<dbReference type="Proteomes" id="UP000821845">
    <property type="component" value="Chromosome 1"/>
</dbReference>
<comment type="caution">
    <text evidence="1">The sequence shown here is derived from an EMBL/GenBank/DDBJ whole genome shotgun (WGS) entry which is preliminary data.</text>
</comment>
<organism evidence="1 2">
    <name type="scientific">Hyalomma asiaticum</name>
    <name type="common">Tick</name>
    <dbReference type="NCBI Taxonomy" id="266040"/>
    <lineage>
        <taxon>Eukaryota</taxon>
        <taxon>Metazoa</taxon>
        <taxon>Ecdysozoa</taxon>
        <taxon>Arthropoda</taxon>
        <taxon>Chelicerata</taxon>
        <taxon>Arachnida</taxon>
        <taxon>Acari</taxon>
        <taxon>Parasitiformes</taxon>
        <taxon>Ixodida</taxon>
        <taxon>Ixodoidea</taxon>
        <taxon>Ixodidae</taxon>
        <taxon>Hyalomminae</taxon>
        <taxon>Hyalomma</taxon>
    </lineage>
</organism>
<sequence length="144" mass="15675">MQTGLKGHFVTRGVAVNNFVAAAQYFFSRLLCASPSPRQRLEEPCCARIRSAAAIAATPEMRPLCAIPLGCHTGGGHRNNFHFGGVIGECDDRRGCIVLWLWPRCSVVGGLEHMIVAVARPYHLQRLQCRGGGAFVATFPEPSR</sequence>